<dbReference type="Pfam" id="PF03061">
    <property type="entry name" value="4HBT"/>
    <property type="match status" value="1"/>
</dbReference>
<dbReference type="InterPro" id="IPR052723">
    <property type="entry name" value="Acyl-CoA_thioesterase_PaaI"/>
</dbReference>
<dbReference type="SUPFAM" id="SSF54637">
    <property type="entry name" value="Thioesterase/thiol ester dehydrase-isomerase"/>
    <property type="match status" value="1"/>
</dbReference>
<evidence type="ECO:0000313" key="4">
    <source>
        <dbReference type="EMBL" id="SKC38916.1"/>
    </source>
</evidence>
<sequence length="166" mass="16976">MTDTSSRNPAEDVLASQAFSVFIGAEMTDFGDGNASMAIDILPHHLQQNGYVHGGVIAYLADNTATFAGATVLGPRVVTSALTITYLRPGIGDKLVARAHVVDSTRRQAVVHVDVFAATTAAPASDASGSVDAPADAAPADAATAAPTERRCASAQATIVMLPEGR</sequence>
<gene>
    <name evidence="4" type="ORF">SAMN06309945_0486</name>
</gene>
<dbReference type="InterPro" id="IPR003736">
    <property type="entry name" value="PAAI_dom"/>
</dbReference>
<dbReference type="CDD" id="cd03443">
    <property type="entry name" value="PaaI_thioesterase"/>
    <property type="match status" value="1"/>
</dbReference>
<feature type="compositionally biased region" description="Low complexity" evidence="2">
    <location>
        <begin position="125"/>
        <end position="147"/>
    </location>
</feature>
<dbReference type="STRING" id="123320.SAMN06309945_0486"/>
<dbReference type="RefSeq" id="WP_079726701.1">
    <property type="nucleotide sequence ID" value="NZ_FUZP01000001.1"/>
</dbReference>
<dbReference type="Proteomes" id="UP000190857">
    <property type="component" value="Unassembled WGS sequence"/>
</dbReference>
<dbReference type="InterPro" id="IPR006683">
    <property type="entry name" value="Thioestr_dom"/>
</dbReference>
<reference evidence="4 5" key="1">
    <citation type="submission" date="2017-02" db="EMBL/GenBank/DDBJ databases">
        <authorList>
            <person name="Peterson S.W."/>
        </authorList>
    </citation>
    <scope>NUCLEOTIDE SEQUENCE [LARGE SCALE GENOMIC DNA]</scope>
    <source>
        <strain evidence="4 5">VKM Ac-2059</strain>
    </source>
</reference>
<feature type="domain" description="Thioesterase" evidence="3">
    <location>
        <begin position="49"/>
        <end position="120"/>
    </location>
</feature>
<keyword evidence="5" id="KW-1185">Reference proteome</keyword>
<dbReference type="Gene3D" id="3.10.129.10">
    <property type="entry name" value="Hotdog Thioesterase"/>
    <property type="match status" value="1"/>
</dbReference>
<evidence type="ECO:0000256" key="1">
    <source>
        <dbReference type="ARBA" id="ARBA00022801"/>
    </source>
</evidence>
<evidence type="ECO:0000259" key="3">
    <source>
        <dbReference type="Pfam" id="PF03061"/>
    </source>
</evidence>
<name>A0A1T5IIA7_9MICO</name>
<proteinExistence type="predicted"/>
<accession>A0A1T5IIA7</accession>
<protein>
    <submittedName>
        <fullName evidence="4">Uncharacterized domain 1-containing protein</fullName>
    </submittedName>
</protein>
<evidence type="ECO:0000256" key="2">
    <source>
        <dbReference type="SAM" id="MobiDB-lite"/>
    </source>
</evidence>
<dbReference type="NCBIfam" id="TIGR00369">
    <property type="entry name" value="unchar_dom_1"/>
    <property type="match status" value="1"/>
</dbReference>
<evidence type="ECO:0000313" key="5">
    <source>
        <dbReference type="Proteomes" id="UP000190857"/>
    </source>
</evidence>
<dbReference type="PANTHER" id="PTHR42856">
    <property type="entry name" value="ACYL-COENZYME A THIOESTERASE PAAI"/>
    <property type="match status" value="1"/>
</dbReference>
<dbReference type="GO" id="GO:0016289">
    <property type="term" value="F:acyl-CoA hydrolase activity"/>
    <property type="evidence" value="ECO:0007669"/>
    <property type="project" value="TreeGrafter"/>
</dbReference>
<dbReference type="InterPro" id="IPR029069">
    <property type="entry name" value="HotDog_dom_sf"/>
</dbReference>
<organism evidence="4 5">
    <name type="scientific">Okibacterium fritillariae</name>
    <dbReference type="NCBI Taxonomy" id="123320"/>
    <lineage>
        <taxon>Bacteria</taxon>
        <taxon>Bacillati</taxon>
        <taxon>Actinomycetota</taxon>
        <taxon>Actinomycetes</taxon>
        <taxon>Micrococcales</taxon>
        <taxon>Microbacteriaceae</taxon>
        <taxon>Okibacterium</taxon>
    </lineage>
</organism>
<keyword evidence="1" id="KW-0378">Hydrolase</keyword>
<dbReference type="EMBL" id="FUZP01000001">
    <property type="protein sequence ID" value="SKC38916.1"/>
    <property type="molecule type" value="Genomic_DNA"/>
</dbReference>
<dbReference type="AlphaFoldDB" id="A0A1T5IIA7"/>
<feature type="region of interest" description="Disordered" evidence="2">
    <location>
        <begin position="125"/>
        <end position="149"/>
    </location>
</feature>
<dbReference type="OrthoDB" id="9813282at2"/>
<dbReference type="PANTHER" id="PTHR42856:SF1">
    <property type="entry name" value="ACYL-COENZYME A THIOESTERASE PAAI"/>
    <property type="match status" value="1"/>
</dbReference>